<proteinExistence type="inferred from homology"/>
<dbReference type="Gene3D" id="3.40.50.720">
    <property type="entry name" value="NAD(P)-binding Rossmann-like Domain"/>
    <property type="match status" value="1"/>
</dbReference>
<dbReference type="Proteomes" id="UP000320300">
    <property type="component" value="Unassembled WGS sequence"/>
</dbReference>
<evidence type="ECO:0000313" key="5">
    <source>
        <dbReference type="Proteomes" id="UP000320300"/>
    </source>
</evidence>
<keyword evidence="5" id="KW-1185">Reference proteome</keyword>
<reference evidence="4 5" key="1">
    <citation type="submission" date="2017-05" db="EMBL/GenBank/DDBJ databases">
        <authorList>
            <person name="Varghese N."/>
            <person name="Submissions S."/>
        </authorList>
    </citation>
    <scope>NUCLEOTIDE SEQUENCE [LARGE SCALE GENOMIC DNA]</scope>
    <source>
        <strain evidence="4 5">DSM 19036</strain>
    </source>
</reference>
<evidence type="ECO:0000256" key="1">
    <source>
        <dbReference type="ARBA" id="ARBA00006484"/>
    </source>
</evidence>
<evidence type="ECO:0000256" key="2">
    <source>
        <dbReference type="ARBA" id="ARBA00023002"/>
    </source>
</evidence>
<accession>A0A521BBJ7</accession>
<dbReference type="InterPro" id="IPR036291">
    <property type="entry name" value="NAD(P)-bd_dom_sf"/>
</dbReference>
<dbReference type="PANTHER" id="PTHR44196:SF2">
    <property type="entry name" value="SHORT-CHAIN DEHYDROGENASE-RELATED"/>
    <property type="match status" value="1"/>
</dbReference>
<dbReference type="GO" id="GO:0016491">
    <property type="term" value="F:oxidoreductase activity"/>
    <property type="evidence" value="ECO:0007669"/>
    <property type="project" value="UniProtKB-KW"/>
</dbReference>
<protein>
    <recommendedName>
        <fullName evidence="6">Short-chain dehydrogenase</fullName>
    </recommendedName>
</protein>
<dbReference type="AlphaFoldDB" id="A0A521BBJ7"/>
<keyword evidence="2" id="KW-0560">Oxidoreductase</keyword>
<dbReference type="PRINTS" id="PR00081">
    <property type="entry name" value="GDHRDH"/>
</dbReference>
<evidence type="ECO:0000256" key="3">
    <source>
        <dbReference type="RuleBase" id="RU000363"/>
    </source>
</evidence>
<dbReference type="EMBL" id="FXTN01000002">
    <property type="protein sequence ID" value="SMO44474.1"/>
    <property type="molecule type" value="Genomic_DNA"/>
</dbReference>
<gene>
    <name evidence="4" type="ORF">SAMN06265348_102169</name>
</gene>
<dbReference type="SUPFAM" id="SSF51735">
    <property type="entry name" value="NAD(P)-binding Rossmann-fold domains"/>
    <property type="match status" value="1"/>
</dbReference>
<dbReference type="Pfam" id="PF00106">
    <property type="entry name" value="adh_short"/>
    <property type="match status" value="1"/>
</dbReference>
<organism evidence="4 5">
    <name type="scientific">Pedobacter westerhofensis</name>
    <dbReference type="NCBI Taxonomy" id="425512"/>
    <lineage>
        <taxon>Bacteria</taxon>
        <taxon>Pseudomonadati</taxon>
        <taxon>Bacteroidota</taxon>
        <taxon>Sphingobacteriia</taxon>
        <taxon>Sphingobacteriales</taxon>
        <taxon>Sphingobacteriaceae</taxon>
        <taxon>Pedobacter</taxon>
    </lineage>
</organism>
<dbReference type="PANTHER" id="PTHR44196">
    <property type="entry name" value="DEHYDROGENASE/REDUCTASE SDR FAMILY MEMBER 7B"/>
    <property type="match status" value="1"/>
</dbReference>
<name>A0A521BBJ7_9SPHI</name>
<sequence>MENTNKYALITGATSGIGYELAKLFANDGYNLVIVARDQAELDAKSAELEQAGAHVITFAKDLFDPEQAFGLYADLQSQGIRIDVLVNNAGQGVYGEFEDTDIDRELDIIHLNISSLVVLTKLFLKDMIENDSGKILNTASIASKTPGPWQAVYHGTKAFVLSFTEAIREELRDTKITVTALMPGATDTDFFSKADMLDSKAVQDKDALSDPADVARDGYDALMAGKDKVISGFKNKVQVSMGNLTPDSLVAHQVYEQQKPNDQ</sequence>
<dbReference type="PIRSF" id="PIRSF000126">
    <property type="entry name" value="11-beta-HSD1"/>
    <property type="match status" value="1"/>
</dbReference>
<comment type="similarity">
    <text evidence="1 3">Belongs to the short-chain dehydrogenases/reductases (SDR) family.</text>
</comment>
<dbReference type="OrthoDB" id="9808814at2"/>
<evidence type="ECO:0000313" key="4">
    <source>
        <dbReference type="EMBL" id="SMO44474.1"/>
    </source>
</evidence>
<dbReference type="GO" id="GO:0016020">
    <property type="term" value="C:membrane"/>
    <property type="evidence" value="ECO:0007669"/>
    <property type="project" value="TreeGrafter"/>
</dbReference>
<dbReference type="PRINTS" id="PR00080">
    <property type="entry name" value="SDRFAMILY"/>
</dbReference>
<dbReference type="CDD" id="cd05233">
    <property type="entry name" value="SDR_c"/>
    <property type="match status" value="1"/>
</dbReference>
<dbReference type="RefSeq" id="WP_142526857.1">
    <property type="nucleotide sequence ID" value="NZ_CBCSJO010000003.1"/>
</dbReference>
<dbReference type="InterPro" id="IPR002347">
    <property type="entry name" value="SDR_fam"/>
</dbReference>
<evidence type="ECO:0008006" key="6">
    <source>
        <dbReference type="Google" id="ProtNLM"/>
    </source>
</evidence>